<dbReference type="Gene3D" id="3.40.50.720">
    <property type="entry name" value="NAD(P)-binding Rossmann-like Domain"/>
    <property type="match status" value="1"/>
</dbReference>
<dbReference type="InterPro" id="IPR003777">
    <property type="entry name" value="XdhC_CoxI"/>
</dbReference>
<evidence type="ECO:0000259" key="2">
    <source>
        <dbReference type="Pfam" id="PF13478"/>
    </source>
</evidence>
<name>A0A266LNN9_PSEFR</name>
<feature type="domain" description="XdhC Rossmann" evidence="2">
    <location>
        <begin position="210"/>
        <end position="356"/>
    </location>
</feature>
<comment type="caution">
    <text evidence="3">The sequence shown here is derived from an EMBL/GenBank/DDBJ whole genome shotgun (WGS) entry which is preliminary data.</text>
</comment>
<dbReference type="AlphaFoldDB" id="A0A266LNN9"/>
<dbReference type="InterPro" id="IPR052698">
    <property type="entry name" value="MoCofactor_Util/Proc"/>
</dbReference>
<dbReference type="Pfam" id="PF13478">
    <property type="entry name" value="XdhC_C"/>
    <property type="match status" value="1"/>
</dbReference>
<dbReference type="PANTHER" id="PTHR30388:SF6">
    <property type="entry name" value="XANTHINE DEHYDROGENASE SUBUNIT A-RELATED"/>
    <property type="match status" value="1"/>
</dbReference>
<evidence type="ECO:0000313" key="4">
    <source>
        <dbReference type="Proteomes" id="UP000216113"/>
    </source>
</evidence>
<evidence type="ECO:0000313" key="3">
    <source>
        <dbReference type="EMBL" id="OZY39698.1"/>
    </source>
</evidence>
<evidence type="ECO:0000259" key="1">
    <source>
        <dbReference type="Pfam" id="PF02625"/>
    </source>
</evidence>
<gene>
    <name evidence="3" type="ORF">CJF43_21810</name>
</gene>
<proteinExistence type="predicted"/>
<dbReference type="RefSeq" id="WP_095030931.1">
    <property type="nucleotide sequence ID" value="NZ_NQKL01000024.1"/>
</dbReference>
<sequence>MSGLNALLDALLAEREAGREAVLATVVRVEGSAYRRPGARMLVSRFGRPEGTISGGCLEAEVAKKAWWLTETGPTLRSYSTAEADEASEEALSFGLGCNGKVHVLFERLPASGPCALVDALLSVRDTHQPAAIATVIASPAGVSPRLGERLFLVPGQRAAGELRHSVLAEQISSDLQQTLVRGKSSRCLYPNGSDEMDVLLEYIPPVLRLVIFGAGHDAQPLVRMAKLLGWHVTVIDGRAHFARVERFADADQVLVGDVEQPFAYREYVRGAAVAVMTHSLVQDAHWLQGVLHSEPCYVGQLGPRERTERLLAGIHEHLAKPQDELPGLDYLHYPIGLDLGGDTPESVAMAMLAEIQAVLNGRSGGSLRFRSASIHDSDPVVVGRDETDVVAEGCRHFAVQR</sequence>
<dbReference type="Pfam" id="PF02625">
    <property type="entry name" value="XdhC_CoxI"/>
    <property type="match status" value="1"/>
</dbReference>
<feature type="domain" description="XdhC- CoxI" evidence="1">
    <location>
        <begin position="15"/>
        <end position="79"/>
    </location>
</feature>
<organism evidence="3 4">
    <name type="scientific">Pseudomonas fragi</name>
    <dbReference type="NCBI Taxonomy" id="296"/>
    <lineage>
        <taxon>Bacteria</taxon>
        <taxon>Pseudomonadati</taxon>
        <taxon>Pseudomonadota</taxon>
        <taxon>Gammaproteobacteria</taxon>
        <taxon>Pseudomonadales</taxon>
        <taxon>Pseudomonadaceae</taxon>
        <taxon>Pseudomonas</taxon>
    </lineage>
</organism>
<dbReference type="PANTHER" id="PTHR30388">
    <property type="entry name" value="ALDEHYDE OXIDOREDUCTASE MOLYBDENUM COFACTOR ASSEMBLY PROTEIN"/>
    <property type="match status" value="1"/>
</dbReference>
<accession>A0A266LNN9</accession>
<dbReference type="Proteomes" id="UP000216113">
    <property type="component" value="Unassembled WGS sequence"/>
</dbReference>
<protein>
    <submittedName>
        <fullName evidence="3">Xanthine dehydrogenase</fullName>
    </submittedName>
</protein>
<dbReference type="InterPro" id="IPR027051">
    <property type="entry name" value="XdhC_Rossmann_dom"/>
</dbReference>
<dbReference type="EMBL" id="NQKL01000024">
    <property type="protein sequence ID" value="OZY39698.1"/>
    <property type="molecule type" value="Genomic_DNA"/>
</dbReference>
<reference evidence="3 4" key="1">
    <citation type="submission" date="2017-08" db="EMBL/GenBank/DDBJ databases">
        <title>Genomic and metabolic characterisation of spoilage-associated Pseudomonas species.</title>
        <authorList>
            <person name="Stanborough T."/>
            <person name="Fegan N."/>
            <person name="Powell S.M."/>
            <person name="Singh T."/>
            <person name="Tamplin M.L."/>
            <person name="Chandry P.S."/>
        </authorList>
    </citation>
    <scope>NUCLEOTIDE SEQUENCE [LARGE SCALE GENOMIC DNA]</scope>
    <source>
        <strain evidence="3 4">F1820</strain>
    </source>
</reference>